<dbReference type="STRING" id="158441.A0A226E577"/>
<feature type="compositionally biased region" description="Low complexity" evidence="4">
    <location>
        <begin position="47"/>
        <end position="60"/>
    </location>
</feature>
<evidence type="ECO:0000256" key="4">
    <source>
        <dbReference type="SAM" id="MobiDB-lite"/>
    </source>
</evidence>
<keyword evidence="7" id="KW-1185">Reference proteome</keyword>
<feature type="region of interest" description="Disordered" evidence="4">
    <location>
        <begin position="307"/>
        <end position="373"/>
    </location>
</feature>
<dbReference type="GO" id="GO:0005737">
    <property type="term" value="C:cytoplasm"/>
    <property type="evidence" value="ECO:0007669"/>
    <property type="project" value="UniProtKB-ARBA"/>
</dbReference>
<feature type="domain" description="RRM" evidence="5">
    <location>
        <begin position="831"/>
        <end position="909"/>
    </location>
</feature>
<dbReference type="OMA" id="NACCAQL"/>
<keyword evidence="1" id="KW-0677">Repeat</keyword>
<dbReference type="Proteomes" id="UP000198287">
    <property type="component" value="Unassembled WGS sequence"/>
</dbReference>
<dbReference type="SUPFAM" id="SSF54928">
    <property type="entry name" value="RNA-binding domain, RBD"/>
    <property type="match status" value="2"/>
</dbReference>
<dbReference type="SMART" id="SM00360">
    <property type="entry name" value="RRM"/>
    <property type="match status" value="3"/>
</dbReference>
<dbReference type="PROSITE" id="PS50102">
    <property type="entry name" value="RRM"/>
    <property type="match status" value="3"/>
</dbReference>
<protein>
    <submittedName>
        <fullName evidence="6">CUGBP Elav-like family member 2</fullName>
    </submittedName>
</protein>
<feature type="region of interest" description="Disordered" evidence="4">
    <location>
        <begin position="142"/>
        <end position="164"/>
    </location>
</feature>
<dbReference type="Pfam" id="PF00076">
    <property type="entry name" value="RRM_1"/>
    <property type="match status" value="3"/>
</dbReference>
<dbReference type="FunFam" id="3.30.70.330:FF:000322">
    <property type="entry name" value="CUGBP Elav-like family member 2"/>
    <property type="match status" value="1"/>
</dbReference>
<gene>
    <name evidence="6" type="ORF">Fcan01_13159</name>
</gene>
<dbReference type="PANTHER" id="PTHR24012">
    <property type="entry name" value="RNA BINDING PROTEIN"/>
    <property type="match status" value="1"/>
</dbReference>
<feature type="compositionally biased region" description="Polar residues" evidence="4">
    <location>
        <begin position="319"/>
        <end position="329"/>
    </location>
</feature>
<feature type="domain" description="RRM" evidence="5">
    <location>
        <begin position="590"/>
        <end position="670"/>
    </location>
</feature>
<dbReference type="InterPro" id="IPR012677">
    <property type="entry name" value="Nucleotide-bd_a/b_plait_sf"/>
</dbReference>
<sequence>MTTTSESSPPVHLQCLNNCLSEKLSGGDSPCEQQILDSSSSLEKCPTNNNNNNTTNSNSNTVHFKCTQRQEQEQQQQQNTGCSQNSFSSARASPVSSPCIINSTIASVSNACCAQLSYNNCKSTSSSSSSCASGGGTVVTSGPELSPAFESANASSSPGRERALTQDYSAAREGNNRTGLKITENHLSTKVLRNKSVPYCVPYSIPNSGLGGLSTLVKQNQDKSNHSQANSSPLAASTAPTYSGSGSTLAAKSFIASTTSSSHDEDQVMFDERPNSVSGVVHETNLSNNPHLMGSTSLLLSSSARITSSGGTGGGGSGVNSNGIHSNNMVIKAGEPNGNSIELDNQFHHKNHHHHVHHFHQQHHQSNGSSNSISGTGDCCLGHLNGPSTNNSSIATGESMGIMQPHDNFGIVVGGLNNQHSNSNQNNQMCHNGLFQCVHNCGGGGMSLATGNGSMGSISGNSNGAGSMTSPGGSLNEHDCDDDDKVINGDTFAVGDLPEGDAIKMFVGQVPKHLNEPELRSLFEEFGRVFQINVLRDKVTKQSKGCCFVTFYTRKSALDAQNALHNVKTLPGMNHPLQMKPADNENRYERKLFVGMISRKCNEAEVRNMFSRFGVIDECTVLRDNNQQSKGCAFVTFASKQSAQNSIKAIHHSITMEGCSSPIVVKFADTQKDKDQKRQQTIQSTLMGNLSATAVAPMSQPQPFFSGLLKLEQIIQQLQQPTQSQAQSYYSQLSPLGVGGLGGIGSLGSGGASGIAGLGSSASQSDLATIAALALSSNLNPNNQHHLVNLATLAALGNHASLSPSGLSSFSGGAIRSQPVANKQSEGPDGSNLFVYHLTPECGDLDLAQMFQAYGNVISAKVFVDKQTNLSKCFGFVSYDSPVSAQLAIQQMNGFQIGMKRLKVQLKRPKDAAKPY</sequence>
<feature type="region of interest" description="Disordered" evidence="4">
    <location>
        <begin position="41"/>
        <end position="60"/>
    </location>
</feature>
<keyword evidence="2 3" id="KW-0694">RNA-binding</keyword>
<accession>A0A226E577</accession>
<feature type="compositionally biased region" description="Basic residues" evidence="4">
    <location>
        <begin position="348"/>
        <end position="363"/>
    </location>
</feature>
<dbReference type="GO" id="GO:0003729">
    <property type="term" value="F:mRNA binding"/>
    <property type="evidence" value="ECO:0007669"/>
    <property type="project" value="UniProtKB-ARBA"/>
</dbReference>
<comment type="caution">
    <text evidence="6">The sequence shown here is derived from an EMBL/GenBank/DDBJ whole genome shotgun (WGS) entry which is preliminary data.</text>
</comment>
<evidence type="ECO:0000313" key="6">
    <source>
        <dbReference type="EMBL" id="OXA52021.1"/>
    </source>
</evidence>
<dbReference type="GO" id="GO:0010629">
    <property type="term" value="P:negative regulation of gene expression"/>
    <property type="evidence" value="ECO:0007669"/>
    <property type="project" value="UniProtKB-ARBA"/>
</dbReference>
<proteinExistence type="predicted"/>
<evidence type="ECO:0000259" key="5">
    <source>
        <dbReference type="PROSITE" id="PS50102"/>
    </source>
</evidence>
<dbReference type="FunFam" id="3.30.70.330:FF:000383">
    <property type="entry name" value="Sex lethal, isoform D"/>
    <property type="match status" value="1"/>
</dbReference>
<dbReference type="AlphaFoldDB" id="A0A226E577"/>
<dbReference type="EMBL" id="LNIX01000007">
    <property type="protein sequence ID" value="OXA52021.1"/>
    <property type="molecule type" value="Genomic_DNA"/>
</dbReference>
<reference evidence="6 7" key="1">
    <citation type="submission" date="2015-12" db="EMBL/GenBank/DDBJ databases">
        <title>The genome of Folsomia candida.</title>
        <authorList>
            <person name="Faddeeva A."/>
            <person name="Derks M.F."/>
            <person name="Anvar Y."/>
            <person name="Smit S."/>
            <person name="Van Straalen N."/>
            <person name="Roelofs D."/>
        </authorList>
    </citation>
    <scope>NUCLEOTIDE SEQUENCE [LARGE SCALE GENOMIC DNA]</scope>
    <source>
        <strain evidence="6 7">VU population</strain>
        <tissue evidence="6">Whole body</tissue>
    </source>
</reference>
<dbReference type="OrthoDB" id="410044at2759"/>
<dbReference type="FunFam" id="3.30.70.330:FF:000013">
    <property type="entry name" value="CUGBP Elav-like family member 1 isoform 2"/>
    <property type="match status" value="1"/>
</dbReference>
<evidence type="ECO:0000256" key="2">
    <source>
        <dbReference type="ARBA" id="ARBA00022884"/>
    </source>
</evidence>
<dbReference type="InterPro" id="IPR000504">
    <property type="entry name" value="RRM_dom"/>
</dbReference>
<evidence type="ECO:0000256" key="1">
    <source>
        <dbReference type="ARBA" id="ARBA00022737"/>
    </source>
</evidence>
<dbReference type="Gene3D" id="3.30.70.330">
    <property type="match status" value="3"/>
</dbReference>
<dbReference type="InterPro" id="IPR035979">
    <property type="entry name" value="RBD_domain_sf"/>
</dbReference>
<evidence type="ECO:0000256" key="3">
    <source>
        <dbReference type="PROSITE-ProRule" id="PRU00176"/>
    </source>
</evidence>
<feature type="domain" description="RRM" evidence="5">
    <location>
        <begin position="503"/>
        <end position="584"/>
    </location>
</feature>
<feature type="compositionally biased region" description="Polar residues" evidence="4">
    <location>
        <begin position="226"/>
        <end position="243"/>
    </location>
</feature>
<dbReference type="GO" id="GO:0009967">
    <property type="term" value="P:positive regulation of signal transduction"/>
    <property type="evidence" value="ECO:0007669"/>
    <property type="project" value="UniProtKB-ARBA"/>
</dbReference>
<feature type="region of interest" description="Disordered" evidence="4">
    <location>
        <begin position="220"/>
        <end position="243"/>
    </location>
</feature>
<name>A0A226E577_FOLCA</name>
<organism evidence="6 7">
    <name type="scientific">Folsomia candida</name>
    <name type="common">Springtail</name>
    <dbReference type="NCBI Taxonomy" id="158441"/>
    <lineage>
        <taxon>Eukaryota</taxon>
        <taxon>Metazoa</taxon>
        <taxon>Ecdysozoa</taxon>
        <taxon>Arthropoda</taxon>
        <taxon>Hexapoda</taxon>
        <taxon>Collembola</taxon>
        <taxon>Entomobryomorpha</taxon>
        <taxon>Isotomoidea</taxon>
        <taxon>Isotomidae</taxon>
        <taxon>Proisotominae</taxon>
        <taxon>Folsomia</taxon>
    </lineage>
</organism>
<evidence type="ECO:0000313" key="7">
    <source>
        <dbReference type="Proteomes" id="UP000198287"/>
    </source>
</evidence>